<evidence type="ECO:0000313" key="6">
    <source>
        <dbReference type="EMBL" id="GAA4601696.1"/>
    </source>
</evidence>
<dbReference type="SUPFAM" id="SSF53187">
    <property type="entry name" value="Zn-dependent exopeptidases"/>
    <property type="match status" value="1"/>
</dbReference>
<evidence type="ECO:0000256" key="4">
    <source>
        <dbReference type="PROSITE-ProRule" id="PRU00409"/>
    </source>
</evidence>
<keyword evidence="7" id="KW-1185">Reference proteome</keyword>
<dbReference type="Gene3D" id="3.30.470.20">
    <property type="entry name" value="ATP-grasp fold, B domain"/>
    <property type="match status" value="1"/>
</dbReference>
<evidence type="ECO:0000256" key="1">
    <source>
        <dbReference type="ARBA" id="ARBA00022670"/>
    </source>
</evidence>
<comment type="caution">
    <text evidence="6">The sequence shown here is derived from an EMBL/GenBank/DDBJ whole genome shotgun (WGS) entry which is preliminary data.</text>
</comment>
<dbReference type="PROSITE" id="PS50975">
    <property type="entry name" value="ATP_GRASP"/>
    <property type="match status" value="1"/>
</dbReference>
<evidence type="ECO:0000259" key="5">
    <source>
        <dbReference type="PROSITE" id="PS50975"/>
    </source>
</evidence>
<accession>A0ABP8TD72</accession>
<dbReference type="InterPro" id="IPR011650">
    <property type="entry name" value="Peptidase_M20_dimer"/>
</dbReference>
<dbReference type="SUPFAM" id="SSF56059">
    <property type="entry name" value="Glutathione synthetase ATP-binding domain-like"/>
    <property type="match status" value="1"/>
</dbReference>
<dbReference type="Gene3D" id="3.30.1490.20">
    <property type="entry name" value="ATP-grasp fold, A domain"/>
    <property type="match status" value="1"/>
</dbReference>
<organism evidence="6 7">
    <name type="scientific">Actinoallomurus liliacearum</name>
    <dbReference type="NCBI Taxonomy" id="1080073"/>
    <lineage>
        <taxon>Bacteria</taxon>
        <taxon>Bacillati</taxon>
        <taxon>Actinomycetota</taxon>
        <taxon>Actinomycetes</taxon>
        <taxon>Streptosporangiales</taxon>
        <taxon>Thermomonosporaceae</taxon>
        <taxon>Actinoallomurus</taxon>
    </lineage>
</organism>
<dbReference type="NCBIfam" id="NF005914">
    <property type="entry name" value="PRK07907.1"/>
    <property type="match status" value="1"/>
</dbReference>
<name>A0ABP8TD72_9ACTN</name>
<proteinExistence type="predicted"/>
<evidence type="ECO:0000256" key="3">
    <source>
        <dbReference type="ARBA" id="ARBA00022801"/>
    </source>
</evidence>
<sequence>MFPHLVFVGARPEIIGKLLGVPVTLTAIVRTGTDETFERKLALRTFSTDVTDVDALLACAREIHAWRPIDAMIAATEHALLPTAIVGEALGVRVNPVEAVTLAQDKAAMRRRLAERGVETIAHRVCTDVEEVREFLDTCPGGVLLKPADGNGGRGVALVRTPDDIPNAWAHTAPESRTAGVLAEEFLTGLETSVETMSAGGRHRALIVPAKHTSGPPHFVEIAHQMPGEHPPEVVKTATEAVFAALDAIGYMWGPTNTEVMIDGDRATVVEINPRWGGARYWEMLELVVGVDMAEATALAYAYDRLPAPFDVPAATCAVRLLTPPPGRIVAITGLDEATAVDGVVRIGELNRVGDVMPSLTDFRGRAGYVLATGPDRRAAADIAEHAASLIDMRTIPAASNAKDDASMRDDVRQTLSKLLPGVRSDLDALIRIPSVSADPAHAADVRRSAELTARLLKEAGAADVEILDDIEGGRPAVVAHFPAPPDMPTVLLYAHHDVQPTGDPGGWTSPPFEPEERDGRLFARGSADDKAGIAAHLAVLRFFGGRPPVGVTVFVEGEEEIGSPTLGAFLERHRDKLTADVCVLADSTNLDVGTPSLTTTLRGMTDVIVEVRALEHSVHSGIYGGATPDALTALCRLLATLHDDEGRVAVEGLVSAPAPAVDYPEERFRAEAGLLDGVRLLGDGTVAERIWTKPALTVLAIDATPVAKASNTLTATARAKVSLRLAPGEDAPAAQRKLIEHLRDRAPWGVEVEVTAGKAGRPYAVDTTGPAFEAARSAYGLAYGGDLVHVGIGGTIPFIAEFADAFPDAAILVTSAGSDPDCRAHGLDESLHLGDFENACLAQVLLLIELARQNDKNQPARAI</sequence>
<dbReference type="Proteomes" id="UP001500212">
    <property type="component" value="Unassembled WGS sequence"/>
</dbReference>
<dbReference type="RefSeq" id="WP_345347317.1">
    <property type="nucleotide sequence ID" value="NZ_BAABHJ010000001.1"/>
</dbReference>
<dbReference type="PANTHER" id="PTHR43270:SF12">
    <property type="entry name" value="SUCCINYL-DIAMINOPIMELATE DESUCCINYLASE"/>
    <property type="match status" value="1"/>
</dbReference>
<dbReference type="InterPro" id="IPR013815">
    <property type="entry name" value="ATP_grasp_subdomain_1"/>
</dbReference>
<dbReference type="Gene3D" id="3.40.630.10">
    <property type="entry name" value="Zn peptidases"/>
    <property type="match status" value="1"/>
</dbReference>
<dbReference type="Gene3D" id="3.30.70.360">
    <property type="match status" value="1"/>
</dbReference>
<dbReference type="Pfam" id="PF18603">
    <property type="entry name" value="LAL_C2"/>
    <property type="match status" value="1"/>
</dbReference>
<dbReference type="InterPro" id="IPR051458">
    <property type="entry name" value="Cyt/Met_Dipeptidase"/>
</dbReference>
<dbReference type="EMBL" id="BAABHJ010000001">
    <property type="protein sequence ID" value="GAA4601696.1"/>
    <property type="molecule type" value="Genomic_DNA"/>
</dbReference>
<keyword evidence="4" id="KW-0067">ATP-binding</keyword>
<dbReference type="Pfam" id="PF07687">
    <property type="entry name" value="M20_dimer"/>
    <property type="match status" value="1"/>
</dbReference>
<evidence type="ECO:0000256" key="2">
    <source>
        <dbReference type="ARBA" id="ARBA00022723"/>
    </source>
</evidence>
<keyword evidence="1" id="KW-0645">Protease</keyword>
<dbReference type="InterPro" id="IPR040570">
    <property type="entry name" value="LAL_C2"/>
</dbReference>
<dbReference type="InterPro" id="IPR011761">
    <property type="entry name" value="ATP-grasp"/>
</dbReference>
<keyword evidence="4" id="KW-0547">Nucleotide-binding</keyword>
<keyword evidence="3" id="KW-0378">Hydrolase</keyword>
<keyword evidence="2" id="KW-0479">Metal-binding</keyword>
<reference evidence="7" key="1">
    <citation type="journal article" date="2019" name="Int. J. Syst. Evol. Microbiol.">
        <title>The Global Catalogue of Microorganisms (GCM) 10K type strain sequencing project: providing services to taxonomists for standard genome sequencing and annotation.</title>
        <authorList>
            <consortium name="The Broad Institute Genomics Platform"/>
            <consortium name="The Broad Institute Genome Sequencing Center for Infectious Disease"/>
            <person name="Wu L."/>
            <person name="Ma J."/>
        </authorList>
    </citation>
    <scope>NUCLEOTIDE SEQUENCE [LARGE SCALE GENOMIC DNA]</scope>
    <source>
        <strain evidence="7">JCM 17938</strain>
    </source>
</reference>
<dbReference type="Gene3D" id="3.40.50.20">
    <property type="match status" value="1"/>
</dbReference>
<dbReference type="InterPro" id="IPR002933">
    <property type="entry name" value="Peptidase_M20"/>
</dbReference>
<gene>
    <name evidence="6" type="ORF">GCM10023195_04620</name>
</gene>
<evidence type="ECO:0000313" key="7">
    <source>
        <dbReference type="Proteomes" id="UP001500212"/>
    </source>
</evidence>
<feature type="domain" description="ATP-grasp" evidence="5">
    <location>
        <begin position="110"/>
        <end position="302"/>
    </location>
</feature>
<dbReference type="InterPro" id="IPR003806">
    <property type="entry name" value="ATP-grasp_PylC-type"/>
</dbReference>
<dbReference type="SMART" id="SM01209">
    <property type="entry name" value="GARS_A"/>
    <property type="match status" value="1"/>
</dbReference>
<dbReference type="Pfam" id="PF02655">
    <property type="entry name" value="ATP-grasp_3"/>
    <property type="match status" value="1"/>
</dbReference>
<dbReference type="Pfam" id="PF01546">
    <property type="entry name" value="Peptidase_M20"/>
    <property type="match status" value="1"/>
</dbReference>
<protein>
    <recommendedName>
        <fullName evidence="5">ATP-grasp domain-containing protein</fullName>
    </recommendedName>
</protein>
<dbReference type="PANTHER" id="PTHR43270">
    <property type="entry name" value="BETA-ALA-HIS DIPEPTIDASE"/>
    <property type="match status" value="1"/>
</dbReference>